<gene>
    <name evidence="1" type="ORF">UFOPK3564_04154</name>
</gene>
<dbReference type="AlphaFoldDB" id="A0A6J7L317"/>
<proteinExistence type="predicted"/>
<name>A0A6J7L317_9ZZZZ</name>
<dbReference type="EMBL" id="CAFBMK010000515">
    <property type="protein sequence ID" value="CAB4962421.1"/>
    <property type="molecule type" value="Genomic_DNA"/>
</dbReference>
<evidence type="ECO:0000313" key="1">
    <source>
        <dbReference type="EMBL" id="CAB4962421.1"/>
    </source>
</evidence>
<protein>
    <submittedName>
        <fullName evidence="1">Unannotated protein</fullName>
    </submittedName>
</protein>
<reference evidence="1" key="1">
    <citation type="submission" date="2020-05" db="EMBL/GenBank/DDBJ databases">
        <authorList>
            <person name="Chiriac C."/>
            <person name="Salcher M."/>
            <person name="Ghai R."/>
            <person name="Kavagutti S V."/>
        </authorList>
    </citation>
    <scope>NUCLEOTIDE SEQUENCE</scope>
</reference>
<sequence>MLRGLVLSALVGAAISTAGAPAAGAAGRCGSVDLPYTDAVAAVRVTTGSLGCRTARSLVVATWSRTLFPEPRRSVAVTRGGRTYRCLIGSIRTTMVCSHRSGGALRIRVRATV</sequence>
<accession>A0A6J7L317</accession>
<organism evidence="1">
    <name type="scientific">freshwater metagenome</name>
    <dbReference type="NCBI Taxonomy" id="449393"/>
    <lineage>
        <taxon>unclassified sequences</taxon>
        <taxon>metagenomes</taxon>
        <taxon>ecological metagenomes</taxon>
    </lineage>
</organism>